<dbReference type="EMBL" id="JACGCM010001456">
    <property type="protein sequence ID" value="KAF6154806.1"/>
    <property type="molecule type" value="Genomic_DNA"/>
</dbReference>
<gene>
    <name evidence="3" type="ORF">GIB67_032418</name>
</gene>
<sequence>MGRELELRHRFYEVLFQDVIVEPSARKEVVRLIVEEEIELEDVRITGGRMWNDNVIWAKGDCLQRDDEEPIELLHRTLKKSHQSKVKKKKKKSLLDIIAQEGVELKVMLKDLGININKRANSRPEKVQKSQTMRLMTDMPDSTTSSKLAPAFPKKKMLKRGSASGTTESSEVEGGAKKRRVDPSSKLIRVKIRENRPGMEDELKTVEDKMKFAARKGVEEMSKVAARLMKGICLGMEEEKVELKSRKAEFKKEVARLKSDLARERKRLNSMEATQEVEINELTKEAGKNLEEVVV</sequence>
<name>A0A7J7MIT8_9MAGN</name>
<evidence type="ECO:0000256" key="1">
    <source>
        <dbReference type="SAM" id="Coils"/>
    </source>
</evidence>
<dbReference type="AlphaFoldDB" id="A0A7J7MIT8"/>
<reference evidence="3 4" key="1">
    <citation type="journal article" date="2020" name="IScience">
        <title>Genome Sequencing of the Endangered Kingdonia uniflora (Circaeasteraceae, Ranunculales) Reveals Potential Mechanisms of Evolutionary Specialization.</title>
        <authorList>
            <person name="Sun Y."/>
            <person name="Deng T."/>
            <person name="Zhang A."/>
            <person name="Moore M.J."/>
            <person name="Landis J.B."/>
            <person name="Lin N."/>
            <person name="Zhang H."/>
            <person name="Zhang X."/>
            <person name="Huang J."/>
            <person name="Zhang X."/>
            <person name="Sun H."/>
            <person name="Wang H."/>
        </authorList>
    </citation>
    <scope>NUCLEOTIDE SEQUENCE [LARGE SCALE GENOMIC DNA]</scope>
    <source>
        <strain evidence="3">TB1705</strain>
        <tissue evidence="3">Leaf</tissue>
    </source>
</reference>
<protein>
    <submittedName>
        <fullName evidence="3">Uncharacterized protein</fullName>
    </submittedName>
</protein>
<evidence type="ECO:0000313" key="3">
    <source>
        <dbReference type="EMBL" id="KAF6154806.1"/>
    </source>
</evidence>
<organism evidence="3 4">
    <name type="scientific">Kingdonia uniflora</name>
    <dbReference type="NCBI Taxonomy" id="39325"/>
    <lineage>
        <taxon>Eukaryota</taxon>
        <taxon>Viridiplantae</taxon>
        <taxon>Streptophyta</taxon>
        <taxon>Embryophyta</taxon>
        <taxon>Tracheophyta</taxon>
        <taxon>Spermatophyta</taxon>
        <taxon>Magnoliopsida</taxon>
        <taxon>Ranunculales</taxon>
        <taxon>Circaeasteraceae</taxon>
        <taxon>Kingdonia</taxon>
    </lineage>
</organism>
<evidence type="ECO:0000313" key="4">
    <source>
        <dbReference type="Proteomes" id="UP000541444"/>
    </source>
</evidence>
<evidence type="ECO:0000256" key="2">
    <source>
        <dbReference type="SAM" id="MobiDB-lite"/>
    </source>
</evidence>
<keyword evidence="1" id="KW-0175">Coiled coil</keyword>
<feature type="region of interest" description="Disordered" evidence="2">
    <location>
        <begin position="138"/>
        <end position="186"/>
    </location>
</feature>
<proteinExistence type="predicted"/>
<feature type="coiled-coil region" evidence="1">
    <location>
        <begin position="233"/>
        <end position="285"/>
    </location>
</feature>
<accession>A0A7J7MIT8</accession>
<comment type="caution">
    <text evidence="3">The sequence shown here is derived from an EMBL/GenBank/DDBJ whole genome shotgun (WGS) entry which is preliminary data.</text>
</comment>
<dbReference type="Proteomes" id="UP000541444">
    <property type="component" value="Unassembled WGS sequence"/>
</dbReference>
<feature type="compositionally biased region" description="Polar residues" evidence="2">
    <location>
        <begin position="138"/>
        <end position="147"/>
    </location>
</feature>
<keyword evidence="4" id="KW-1185">Reference proteome</keyword>